<dbReference type="PANTHER" id="PTHR32060">
    <property type="entry name" value="TAIL-SPECIFIC PROTEASE"/>
    <property type="match status" value="1"/>
</dbReference>
<dbReference type="PROSITE" id="PS50106">
    <property type="entry name" value="PDZ"/>
    <property type="match status" value="1"/>
</dbReference>
<dbReference type="InterPro" id="IPR036034">
    <property type="entry name" value="PDZ_sf"/>
</dbReference>
<keyword evidence="4 5" id="KW-0720">Serine protease</keyword>
<name>A0ABV9KH99_9RHOB</name>
<dbReference type="Pfam" id="PF17820">
    <property type="entry name" value="PDZ_6"/>
    <property type="match status" value="1"/>
</dbReference>
<sequence>MRKFVMAALGGSLAGIIATTQIAGPLLAQESAKNSNVYEQLDLFGDIFERIRAQYVEEVDPSKLIEAAIAGMLTSLDPHSSYLSPDDAAAMRVQTRGEFGGLGIEVSQEEGFVKVVSPIDGTPAAAAGIEAGDFITHVNGESVLGLTLDKAVELMRGPVGSEIVITVVRKGEDEPFDVSIIRDTIKLTAVRSRSEGKAVVLRITTFNEQTTPNLESGLKEQLEAAGGLDKIDGIVLDLRNNPGGLLNQAIKVADSFLESGEIVSTRGRNPEDGERFNATPGDLAGGKPIVVLINGGSASASEIVAGALQDHRRAIVVGTKSFGKGSVQTVMQLRGDGAMRLTTARYYTPSGRSIQALGVSPDIVVEQPKKPATETEEPEAKSAVSRSRSEADLRGRLNNDSLTPDEIRQIEEDRAKAEKSAELRESDYQLAYAIDILKGLSAFSPTR</sequence>
<dbReference type="SUPFAM" id="SSF52096">
    <property type="entry name" value="ClpP/crotonase"/>
    <property type="match status" value="1"/>
</dbReference>
<dbReference type="PANTHER" id="PTHR32060:SF30">
    <property type="entry name" value="CARBOXY-TERMINAL PROCESSING PROTEASE CTPA"/>
    <property type="match status" value="1"/>
</dbReference>
<evidence type="ECO:0000256" key="2">
    <source>
        <dbReference type="ARBA" id="ARBA00022670"/>
    </source>
</evidence>
<reference evidence="9" key="1">
    <citation type="journal article" date="2019" name="Int. J. Syst. Evol. Microbiol.">
        <title>The Global Catalogue of Microorganisms (GCM) 10K type strain sequencing project: providing services to taxonomists for standard genome sequencing and annotation.</title>
        <authorList>
            <consortium name="The Broad Institute Genomics Platform"/>
            <consortium name="The Broad Institute Genome Sequencing Center for Infectious Disease"/>
            <person name="Wu L."/>
            <person name="Ma J."/>
        </authorList>
    </citation>
    <scope>NUCLEOTIDE SEQUENCE [LARGE SCALE GENOMIC DNA]</scope>
    <source>
        <strain evidence="9">CGMCC 4.7283</strain>
    </source>
</reference>
<keyword evidence="2 5" id="KW-0645">Protease</keyword>
<dbReference type="SUPFAM" id="SSF50156">
    <property type="entry name" value="PDZ domain-like"/>
    <property type="match status" value="1"/>
</dbReference>
<evidence type="ECO:0000256" key="3">
    <source>
        <dbReference type="ARBA" id="ARBA00022801"/>
    </source>
</evidence>
<comment type="caution">
    <text evidence="8">The sequence shown here is derived from an EMBL/GenBank/DDBJ whole genome shotgun (WGS) entry which is preliminary data.</text>
</comment>
<evidence type="ECO:0000313" key="9">
    <source>
        <dbReference type="Proteomes" id="UP001595973"/>
    </source>
</evidence>
<dbReference type="InterPro" id="IPR005151">
    <property type="entry name" value="Tail-specific_protease"/>
</dbReference>
<accession>A0ABV9KH99</accession>
<evidence type="ECO:0000256" key="6">
    <source>
        <dbReference type="SAM" id="MobiDB-lite"/>
    </source>
</evidence>
<gene>
    <name evidence="8" type="ORF">ACFO5X_10610</name>
</gene>
<dbReference type="InterPro" id="IPR041489">
    <property type="entry name" value="PDZ_6"/>
</dbReference>
<dbReference type="NCBIfam" id="TIGR00225">
    <property type="entry name" value="prc"/>
    <property type="match status" value="1"/>
</dbReference>
<evidence type="ECO:0000256" key="5">
    <source>
        <dbReference type="RuleBase" id="RU004404"/>
    </source>
</evidence>
<dbReference type="RefSeq" id="WP_380717411.1">
    <property type="nucleotide sequence ID" value="NZ_JBHSGI010000009.1"/>
</dbReference>
<dbReference type="InterPro" id="IPR029045">
    <property type="entry name" value="ClpP/crotonase-like_dom_sf"/>
</dbReference>
<dbReference type="Pfam" id="PF03572">
    <property type="entry name" value="Peptidase_S41"/>
    <property type="match status" value="1"/>
</dbReference>
<dbReference type="Gene3D" id="3.30.750.44">
    <property type="match status" value="1"/>
</dbReference>
<evidence type="ECO:0000256" key="4">
    <source>
        <dbReference type="ARBA" id="ARBA00022825"/>
    </source>
</evidence>
<dbReference type="InterPro" id="IPR055210">
    <property type="entry name" value="CtpA/B_N"/>
</dbReference>
<feature type="compositionally biased region" description="Basic and acidic residues" evidence="6">
    <location>
        <begin position="405"/>
        <end position="422"/>
    </location>
</feature>
<dbReference type="Gene3D" id="3.90.226.10">
    <property type="entry name" value="2-enoyl-CoA Hydratase, Chain A, domain 1"/>
    <property type="match status" value="1"/>
</dbReference>
<proteinExistence type="inferred from homology"/>
<organism evidence="8 9">
    <name type="scientific">Seohaeicola nanhaiensis</name>
    <dbReference type="NCBI Taxonomy" id="1387282"/>
    <lineage>
        <taxon>Bacteria</taxon>
        <taxon>Pseudomonadati</taxon>
        <taxon>Pseudomonadota</taxon>
        <taxon>Alphaproteobacteria</taxon>
        <taxon>Rhodobacterales</taxon>
        <taxon>Roseobacteraceae</taxon>
        <taxon>Seohaeicola</taxon>
    </lineage>
</organism>
<feature type="domain" description="PDZ" evidence="7">
    <location>
        <begin position="88"/>
        <end position="156"/>
    </location>
</feature>
<evidence type="ECO:0000313" key="8">
    <source>
        <dbReference type="EMBL" id="MFC4669006.1"/>
    </source>
</evidence>
<dbReference type="InterPro" id="IPR001478">
    <property type="entry name" value="PDZ"/>
</dbReference>
<feature type="compositionally biased region" description="Basic and acidic residues" evidence="6">
    <location>
        <begin position="387"/>
        <end position="397"/>
    </location>
</feature>
<dbReference type="EMBL" id="JBHSGI010000009">
    <property type="protein sequence ID" value="MFC4669006.1"/>
    <property type="molecule type" value="Genomic_DNA"/>
</dbReference>
<dbReference type="Pfam" id="PF22694">
    <property type="entry name" value="CtpB_N-like"/>
    <property type="match status" value="1"/>
</dbReference>
<dbReference type="Gene3D" id="2.30.42.10">
    <property type="match status" value="1"/>
</dbReference>
<feature type="region of interest" description="Disordered" evidence="6">
    <location>
        <begin position="368"/>
        <end position="422"/>
    </location>
</feature>
<dbReference type="SMART" id="SM00228">
    <property type="entry name" value="PDZ"/>
    <property type="match status" value="1"/>
</dbReference>
<protein>
    <submittedName>
        <fullName evidence="8">S41 family peptidase</fullName>
    </submittedName>
</protein>
<keyword evidence="9" id="KW-1185">Reference proteome</keyword>
<dbReference type="SMART" id="SM00245">
    <property type="entry name" value="TSPc"/>
    <property type="match status" value="1"/>
</dbReference>
<comment type="similarity">
    <text evidence="1 5">Belongs to the peptidase S41A family.</text>
</comment>
<dbReference type="CDD" id="cd07560">
    <property type="entry name" value="Peptidase_S41_CPP"/>
    <property type="match status" value="1"/>
</dbReference>
<evidence type="ECO:0000256" key="1">
    <source>
        <dbReference type="ARBA" id="ARBA00009179"/>
    </source>
</evidence>
<dbReference type="CDD" id="cd06782">
    <property type="entry name" value="cpPDZ_CPP-like"/>
    <property type="match status" value="1"/>
</dbReference>
<keyword evidence="3 5" id="KW-0378">Hydrolase</keyword>
<dbReference type="Proteomes" id="UP001595973">
    <property type="component" value="Unassembled WGS sequence"/>
</dbReference>
<dbReference type="InterPro" id="IPR004447">
    <property type="entry name" value="Peptidase_S41A"/>
</dbReference>
<evidence type="ECO:0000259" key="7">
    <source>
        <dbReference type="PROSITE" id="PS50106"/>
    </source>
</evidence>